<evidence type="ECO:0000259" key="2">
    <source>
        <dbReference type="Pfam" id="PF03732"/>
    </source>
</evidence>
<name>A0A9R1WXD6_LACSA</name>
<keyword evidence="4" id="KW-1185">Reference proteome</keyword>
<protein>
    <recommendedName>
        <fullName evidence="2">Retrotransposon gag domain-containing protein</fullName>
    </recommendedName>
</protein>
<dbReference type="InterPro" id="IPR005162">
    <property type="entry name" value="Retrotrans_gag_dom"/>
</dbReference>
<feature type="compositionally biased region" description="Basic and acidic residues" evidence="1">
    <location>
        <begin position="371"/>
        <end position="390"/>
    </location>
</feature>
<organism evidence="3 4">
    <name type="scientific">Lactuca sativa</name>
    <name type="common">Garden lettuce</name>
    <dbReference type="NCBI Taxonomy" id="4236"/>
    <lineage>
        <taxon>Eukaryota</taxon>
        <taxon>Viridiplantae</taxon>
        <taxon>Streptophyta</taxon>
        <taxon>Embryophyta</taxon>
        <taxon>Tracheophyta</taxon>
        <taxon>Spermatophyta</taxon>
        <taxon>Magnoliopsida</taxon>
        <taxon>eudicotyledons</taxon>
        <taxon>Gunneridae</taxon>
        <taxon>Pentapetalae</taxon>
        <taxon>asterids</taxon>
        <taxon>campanulids</taxon>
        <taxon>Asterales</taxon>
        <taxon>Asteraceae</taxon>
        <taxon>Cichorioideae</taxon>
        <taxon>Cichorieae</taxon>
        <taxon>Lactucinae</taxon>
        <taxon>Lactuca</taxon>
    </lineage>
</organism>
<dbReference type="AlphaFoldDB" id="A0A9R1WXD6"/>
<dbReference type="PANTHER" id="PTHR33223">
    <property type="entry name" value="CCHC-TYPE DOMAIN-CONTAINING PROTEIN"/>
    <property type="match status" value="1"/>
</dbReference>
<sequence>MGAVHRHWKGNRQHKHLQHWQSSRDGVHCQFMVATTRSNRTPGHETHHNASKSADQPITTNSKLTSDTIATGGDQHLVPRYRSTHNTIIVYRSSLFLDGQHVTHPAIRTTTIVQPILIPLPRYVSPNNAVTKSQQSRNTSVGDDLTHYGANEVKFTTKPVDAHILHAGTIHTTSNHVQQRVPILYEIPHSAMIPNIQKYDDTRDPDEHIDTYKWTITSLWMDKRVTCTYFPITLSGNARKWLKALRPRSISSFEQLRYLFLNNFMQLRKIKRDAKSIMAYKQKEGESIRTYYDRFTLTTLSIPGDEEFLVTGAFSQGLLPGSLSRKMQGIVPKSRDELEYRVKKYLRKIEGEERKQANLKVVANVYLKQESTDSHSRHNHKERHDGRDPGTPDWDPIDPIIFSAYNQQHQIWKALVYGGSSIDVLYEHCFKQLPSPWKKNLKPPTPAPLVDFTGHKLWLLGTISLPLTMGRKRGDSASWSLDSPSRIANLVAGSRLDSTSPDMDSANLRCLAKTLTVQDYRPLLIIEELLCKEEKRLARGTARESPSEDWGHREYIIQGGCISSDCARVISGFASFQHSRGTSKDRGKAPA</sequence>
<feature type="compositionally biased region" description="Polar residues" evidence="1">
    <location>
        <begin position="51"/>
        <end position="69"/>
    </location>
</feature>
<feature type="region of interest" description="Disordered" evidence="1">
    <location>
        <begin position="371"/>
        <end position="393"/>
    </location>
</feature>
<dbReference type="Pfam" id="PF03732">
    <property type="entry name" value="Retrotrans_gag"/>
    <property type="match status" value="1"/>
</dbReference>
<evidence type="ECO:0000313" key="4">
    <source>
        <dbReference type="Proteomes" id="UP000235145"/>
    </source>
</evidence>
<proteinExistence type="predicted"/>
<comment type="caution">
    <text evidence="3">The sequence shown here is derived from an EMBL/GenBank/DDBJ whole genome shotgun (WGS) entry which is preliminary data.</text>
</comment>
<dbReference type="PANTHER" id="PTHR33223:SF10">
    <property type="entry name" value="AMINOTRANSFERASE-LIKE PLANT MOBILE DOMAIN-CONTAINING PROTEIN"/>
    <property type="match status" value="1"/>
</dbReference>
<gene>
    <name evidence="3" type="ORF">LSAT_V11C800428530</name>
</gene>
<accession>A0A9R1WXD6</accession>
<dbReference type="EMBL" id="NBSK02000008">
    <property type="protein sequence ID" value="KAJ0191286.1"/>
    <property type="molecule type" value="Genomic_DNA"/>
</dbReference>
<feature type="region of interest" description="Disordered" evidence="1">
    <location>
        <begin position="39"/>
        <end position="71"/>
    </location>
</feature>
<dbReference type="Proteomes" id="UP000235145">
    <property type="component" value="Unassembled WGS sequence"/>
</dbReference>
<reference evidence="3 4" key="1">
    <citation type="journal article" date="2017" name="Nat. Commun.">
        <title>Genome assembly with in vitro proximity ligation data and whole-genome triplication in lettuce.</title>
        <authorList>
            <person name="Reyes-Chin-Wo S."/>
            <person name="Wang Z."/>
            <person name="Yang X."/>
            <person name="Kozik A."/>
            <person name="Arikit S."/>
            <person name="Song C."/>
            <person name="Xia L."/>
            <person name="Froenicke L."/>
            <person name="Lavelle D.O."/>
            <person name="Truco M.J."/>
            <person name="Xia R."/>
            <person name="Zhu S."/>
            <person name="Xu C."/>
            <person name="Xu H."/>
            <person name="Xu X."/>
            <person name="Cox K."/>
            <person name="Korf I."/>
            <person name="Meyers B.C."/>
            <person name="Michelmore R.W."/>
        </authorList>
    </citation>
    <scope>NUCLEOTIDE SEQUENCE [LARGE SCALE GENOMIC DNA]</scope>
    <source>
        <strain evidence="4">cv. Salinas</strain>
        <tissue evidence="3">Seedlings</tissue>
    </source>
</reference>
<evidence type="ECO:0000313" key="3">
    <source>
        <dbReference type="EMBL" id="KAJ0191286.1"/>
    </source>
</evidence>
<feature type="domain" description="Retrotransposon gag" evidence="2">
    <location>
        <begin position="229"/>
        <end position="318"/>
    </location>
</feature>
<evidence type="ECO:0000256" key="1">
    <source>
        <dbReference type="SAM" id="MobiDB-lite"/>
    </source>
</evidence>